<dbReference type="PROSITE" id="PS51419">
    <property type="entry name" value="RAB"/>
    <property type="match status" value="1"/>
</dbReference>
<keyword evidence="4" id="KW-1185">Reference proteome</keyword>
<dbReference type="Proteomes" id="UP000233837">
    <property type="component" value="Unassembled WGS sequence"/>
</dbReference>
<organism evidence="3 4">
    <name type="scientific">Dendrobium catenatum</name>
    <dbReference type="NCBI Taxonomy" id="906689"/>
    <lineage>
        <taxon>Eukaryota</taxon>
        <taxon>Viridiplantae</taxon>
        <taxon>Streptophyta</taxon>
        <taxon>Embryophyta</taxon>
        <taxon>Tracheophyta</taxon>
        <taxon>Spermatophyta</taxon>
        <taxon>Magnoliopsida</taxon>
        <taxon>Liliopsida</taxon>
        <taxon>Asparagales</taxon>
        <taxon>Orchidaceae</taxon>
        <taxon>Epidendroideae</taxon>
        <taxon>Malaxideae</taxon>
        <taxon>Dendrobiinae</taxon>
        <taxon>Dendrobium</taxon>
    </lineage>
</organism>
<dbReference type="SMART" id="SM00173">
    <property type="entry name" value="RAS"/>
    <property type="match status" value="1"/>
</dbReference>
<dbReference type="AlphaFoldDB" id="A0A2I0WCR7"/>
<protein>
    <submittedName>
        <fullName evidence="3">Ras-related protein RABA1f</fullName>
    </submittedName>
</protein>
<reference evidence="3 4" key="1">
    <citation type="journal article" date="2016" name="Sci. Rep.">
        <title>The Dendrobium catenatum Lindl. genome sequence provides insights into polysaccharide synthase, floral development and adaptive evolution.</title>
        <authorList>
            <person name="Zhang G.Q."/>
            <person name="Xu Q."/>
            <person name="Bian C."/>
            <person name="Tsai W.C."/>
            <person name="Yeh C.M."/>
            <person name="Liu K.W."/>
            <person name="Yoshida K."/>
            <person name="Zhang L.S."/>
            <person name="Chang S.B."/>
            <person name="Chen F."/>
            <person name="Shi Y."/>
            <person name="Su Y.Y."/>
            <person name="Zhang Y.Q."/>
            <person name="Chen L.J."/>
            <person name="Yin Y."/>
            <person name="Lin M."/>
            <person name="Huang H."/>
            <person name="Deng H."/>
            <person name="Wang Z.W."/>
            <person name="Zhu S.L."/>
            <person name="Zhao X."/>
            <person name="Deng C."/>
            <person name="Niu S.C."/>
            <person name="Huang J."/>
            <person name="Wang M."/>
            <person name="Liu G.H."/>
            <person name="Yang H.J."/>
            <person name="Xiao X.J."/>
            <person name="Hsiao Y.Y."/>
            <person name="Wu W.L."/>
            <person name="Chen Y.Y."/>
            <person name="Mitsuda N."/>
            <person name="Ohme-Takagi M."/>
            <person name="Luo Y.B."/>
            <person name="Van de Peer Y."/>
            <person name="Liu Z.J."/>
        </authorList>
    </citation>
    <scope>NUCLEOTIDE SEQUENCE [LARGE SCALE GENOMIC DNA]</scope>
    <source>
        <tissue evidence="3">The whole plant</tissue>
    </source>
</reference>
<reference evidence="3 4" key="2">
    <citation type="journal article" date="2017" name="Nature">
        <title>The Apostasia genome and the evolution of orchids.</title>
        <authorList>
            <person name="Zhang G.Q."/>
            <person name="Liu K.W."/>
            <person name="Li Z."/>
            <person name="Lohaus R."/>
            <person name="Hsiao Y.Y."/>
            <person name="Niu S.C."/>
            <person name="Wang J.Y."/>
            <person name="Lin Y.C."/>
            <person name="Xu Q."/>
            <person name="Chen L.J."/>
            <person name="Yoshida K."/>
            <person name="Fujiwara S."/>
            <person name="Wang Z.W."/>
            <person name="Zhang Y.Q."/>
            <person name="Mitsuda N."/>
            <person name="Wang M."/>
            <person name="Liu G.H."/>
            <person name="Pecoraro L."/>
            <person name="Huang H.X."/>
            <person name="Xiao X.J."/>
            <person name="Lin M."/>
            <person name="Wu X.Y."/>
            <person name="Wu W.L."/>
            <person name="Chen Y.Y."/>
            <person name="Chang S.B."/>
            <person name="Sakamoto S."/>
            <person name="Ohme-Takagi M."/>
            <person name="Yagi M."/>
            <person name="Zeng S.J."/>
            <person name="Shen C.Y."/>
            <person name="Yeh C.M."/>
            <person name="Luo Y.B."/>
            <person name="Tsai W.C."/>
            <person name="Van de Peer Y."/>
            <person name="Liu Z.J."/>
        </authorList>
    </citation>
    <scope>NUCLEOTIDE SEQUENCE [LARGE SCALE GENOMIC DNA]</scope>
    <source>
        <tissue evidence="3">The whole plant</tissue>
    </source>
</reference>
<name>A0A2I0WCR7_9ASPA</name>
<dbReference type="STRING" id="906689.A0A2I0WCR7"/>
<dbReference type="SMART" id="SM00175">
    <property type="entry name" value="RAB"/>
    <property type="match status" value="1"/>
</dbReference>
<dbReference type="GO" id="GO:0005525">
    <property type="term" value="F:GTP binding"/>
    <property type="evidence" value="ECO:0007669"/>
    <property type="project" value="InterPro"/>
</dbReference>
<dbReference type="PROSITE" id="PS51421">
    <property type="entry name" value="RAS"/>
    <property type="match status" value="1"/>
</dbReference>
<dbReference type="Pfam" id="PF00071">
    <property type="entry name" value="Ras"/>
    <property type="match status" value="1"/>
</dbReference>
<evidence type="ECO:0000256" key="1">
    <source>
        <dbReference type="ARBA" id="ARBA00006270"/>
    </source>
</evidence>
<feature type="region of interest" description="Disordered" evidence="2">
    <location>
        <begin position="17"/>
        <end position="42"/>
    </location>
</feature>
<dbReference type="FunFam" id="3.40.50.300:FF:001447">
    <property type="entry name" value="Ras-related protein Rab-1B"/>
    <property type="match status" value="1"/>
</dbReference>
<sequence length="290" mass="32315">MLKPKWWRVKNLRRTAANETTNGSTKANEEANYSKRRQTTEEKSRYRAITSAYYRGAVGALLVYDVTRHVTFENVERWLKELRDHTDSNIVIMLVGNKADLRHLRAVSTEDAKGFAEKENTFFMETSALESMNVEIAFTEVLSQIYRVVSRKALDIGDDPTALPKGQTINVGIKDDVSDLKKIYTSKAMGLPKPVGGKVPNKEEKRKQKELVSLPASGGNKMSSVLCLTGVSGKEVCTDFSAFMRKQKELVSLPASGGNKMSSVLCLTGVSGKEVCTDFSAFMWEQNESH</sequence>
<feature type="compositionally biased region" description="Basic and acidic residues" evidence="2">
    <location>
        <begin position="27"/>
        <end position="42"/>
    </location>
</feature>
<dbReference type="InterPro" id="IPR050209">
    <property type="entry name" value="Rab_GTPases_membrane_traffic"/>
</dbReference>
<dbReference type="PANTHER" id="PTHR47979">
    <property type="entry name" value="DRAB11-RELATED"/>
    <property type="match status" value="1"/>
</dbReference>
<dbReference type="Gene3D" id="3.40.50.300">
    <property type="entry name" value="P-loop containing nucleotide triphosphate hydrolases"/>
    <property type="match status" value="1"/>
</dbReference>
<dbReference type="SUPFAM" id="SSF52540">
    <property type="entry name" value="P-loop containing nucleoside triphosphate hydrolases"/>
    <property type="match status" value="1"/>
</dbReference>
<evidence type="ECO:0000313" key="3">
    <source>
        <dbReference type="EMBL" id="PKU73432.1"/>
    </source>
</evidence>
<comment type="similarity">
    <text evidence="1">Belongs to the small GTPase superfamily. Rab family.</text>
</comment>
<dbReference type="PRINTS" id="PR00449">
    <property type="entry name" value="RASTRNSFRMNG"/>
</dbReference>
<gene>
    <name evidence="3" type="primary">RABA1F</name>
    <name evidence="3" type="ORF">MA16_Dca013888</name>
</gene>
<dbReference type="NCBIfam" id="TIGR00231">
    <property type="entry name" value="small_GTP"/>
    <property type="match status" value="1"/>
</dbReference>
<accession>A0A2I0WCR7</accession>
<evidence type="ECO:0000256" key="2">
    <source>
        <dbReference type="SAM" id="MobiDB-lite"/>
    </source>
</evidence>
<feature type="compositionally biased region" description="Polar residues" evidence="2">
    <location>
        <begin position="17"/>
        <end position="26"/>
    </location>
</feature>
<evidence type="ECO:0000313" key="4">
    <source>
        <dbReference type="Proteomes" id="UP000233837"/>
    </source>
</evidence>
<dbReference type="SMART" id="SM00174">
    <property type="entry name" value="RHO"/>
    <property type="match status" value="1"/>
</dbReference>
<dbReference type="InterPro" id="IPR005225">
    <property type="entry name" value="Small_GTP-bd"/>
</dbReference>
<dbReference type="InterPro" id="IPR027417">
    <property type="entry name" value="P-loop_NTPase"/>
</dbReference>
<dbReference type="GO" id="GO:0003924">
    <property type="term" value="F:GTPase activity"/>
    <property type="evidence" value="ECO:0007669"/>
    <property type="project" value="InterPro"/>
</dbReference>
<dbReference type="EMBL" id="KZ502744">
    <property type="protein sequence ID" value="PKU73432.1"/>
    <property type="molecule type" value="Genomic_DNA"/>
</dbReference>
<proteinExistence type="inferred from homology"/>
<dbReference type="InterPro" id="IPR001806">
    <property type="entry name" value="Small_GTPase"/>
</dbReference>